<evidence type="ECO:0000256" key="7">
    <source>
        <dbReference type="ARBA" id="ARBA00023136"/>
    </source>
</evidence>
<dbReference type="GO" id="GO:0005886">
    <property type="term" value="C:plasma membrane"/>
    <property type="evidence" value="ECO:0007669"/>
    <property type="project" value="UniProtKB-SubCell"/>
</dbReference>
<dbReference type="PROSITE" id="PS00409">
    <property type="entry name" value="PROKAR_NTER_METHYL"/>
    <property type="match status" value="1"/>
</dbReference>
<evidence type="ECO:0000313" key="11">
    <source>
        <dbReference type="Proteomes" id="UP000198564"/>
    </source>
</evidence>
<dbReference type="STRING" id="1130080.SAMN04488113_10263"/>
<name>A0A1H6RLV4_9LACT</name>
<dbReference type="GO" id="GO:0015628">
    <property type="term" value="P:protein secretion by the type II secretion system"/>
    <property type="evidence" value="ECO:0007669"/>
    <property type="project" value="InterPro"/>
</dbReference>
<dbReference type="NCBIfam" id="TIGR02532">
    <property type="entry name" value="IV_pilin_GFxxxE"/>
    <property type="match status" value="1"/>
</dbReference>
<evidence type="ECO:0000256" key="4">
    <source>
        <dbReference type="ARBA" id="ARBA00022481"/>
    </source>
</evidence>
<comment type="subcellular location">
    <subcellularLocation>
        <location evidence="1">Cell membrane</location>
        <topology evidence="1">Single-pass membrane protein</topology>
    </subcellularLocation>
    <subcellularLocation>
        <location evidence="2">Cell surface</location>
    </subcellularLocation>
</comment>
<dbReference type="InterPro" id="IPR012902">
    <property type="entry name" value="N_methyl_site"/>
</dbReference>
<dbReference type="GO" id="GO:0030420">
    <property type="term" value="P:establishment of competence for transformation"/>
    <property type="evidence" value="ECO:0007669"/>
    <property type="project" value="UniProtKB-KW"/>
</dbReference>
<evidence type="ECO:0000313" key="10">
    <source>
        <dbReference type="EMBL" id="SEI52595.1"/>
    </source>
</evidence>
<comment type="similarity">
    <text evidence="9">Belongs to the ComGC family.</text>
</comment>
<reference evidence="11" key="1">
    <citation type="submission" date="2016-10" db="EMBL/GenBank/DDBJ databases">
        <authorList>
            <person name="Varghese N."/>
            <person name="Submissions S."/>
        </authorList>
    </citation>
    <scope>NUCLEOTIDE SEQUENCE [LARGE SCALE GENOMIC DNA]</scope>
    <source>
        <strain evidence="11">DSM 25751</strain>
    </source>
</reference>
<dbReference type="InterPro" id="IPR045584">
    <property type="entry name" value="Pilin-like"/>
</dbReference>
<evidence type="ECO:0000256" key="2">
    <source>
        <dbReference type="ARBA" id="ARBA00004241"/>
    </source>
</evidence>
<evidence type="ECO:0000256" key="8">
    <source>
        <dbReference type="ARBA" id="ARBA00023287"/>
    </source>
</evidence>
<dbReference type="GO" id="GO:0015627">
    <property type="term" value="C:type II protein secretion system complex"/>
    <property type="evidence" value="ECO:0007669"/>
    <property type="project" value="InterPro"/>
</dbReference>
<dbReference type="GO" id="GO:0009986">
    <property type="term" value="C:cell surface"/>
    <property type="evidence" value="ECO:0007669"/>
    <property type="project" value="UniProtKB-SubCell"/>
</dbReference>
<gene>
    <name evidence="10" type="ORF">SAMN04488113_10263</name>
</gene>
<dbReference type="PIRSF" id="PIRSF029928">
    <property type="entry name" value="Late_competence_ComGC"/>
    <property type="match status" value="1"/>
</dbReference>
<dbReference type="EMBL" id="FNYW01000002">
    <property type="protein sequence ID" value="SEI52595.1"/>
    <property type="molecule type" value="Genomic_DNA"/>
</dbReference>
<protein>
    <submittedName>
        <fullName evidence="10">Competence protein ComGC</fullName>
    </submittedName>
</protein>
<keyword evidence="6" id="KW-1133">Transmembrane helix</keyword>
<proteinExistence type="inferred from homology"/>
<organism evidence="10 11">
    <name type="scientific">Alkalibacterium gilvum</name>
    <dbReference type="NCBI Taxonomy" id="1130080"/>
    <lineage>
        <taxon>Bacteria</taxon>
        <taxon>Bacillati</taxon>
        <taxon>Bacillota</taxon>
        <taxon>Bacilli</taxon>
        <taxon>Lactobacillales</taxon>
        <taxon>Carnobacteriaceae</taxon>
        <taxon>Alkalibacterium</taxon>
    </lineage>
</organism>
<dbReference type="OrthoDB" id="1798043at2"/>
<keyword evidence="11" id="KW-1185">Reference proteome</keyword>
<accession>A0A1H6RLV4</accession>
<dbReference type="NCBIfam" id="NF040999">
    <property type="entry name" value="pilin_ComGC"/>
    <property type="match status" value="1"/>
</dbReference>
<dbReference type="AlphaFoldDB" id="A0A1H6RLV4"/>
<keyword evidence="3" id="KW-1003">Cell membrane</keyword>
<evidence type="ECO:0000256" key="1">
    <source>
        <dbReference type="ARBA" id="ARBA00004162"/>
    </source>
</evidence>
<dbReference type="Proteomes" id="UP000198564">
    <property type="component" value="Unassembled WGS sequence"/>
</dbReference>
<sequence length="112" mass="12576">MKNIKKWMKLEEGFTLIEMSLVLFIISALLLLFVPNLSGRQKNAESTGDEAIASVLQSQVDMYKMDNEGANPTDFNQLKTDNYLTNKQLDKANEKFTLSKGIVTKISTETSP</sequence>
<evidence type="ECO:0000256" key="5">
    <source>
        <dbReference type="ARBA" id="ARBA00022692"/>
    </source>
</evidence>
<dbReference type="InterPro" id="IPR000983">
    <property type="entry name" value="Bac_GSPG_pilin"/>
</dbReference>
<dbReference type="SUPFAM" id="SSF54523">
    <property type="entry name" value="Pili subunits"/>
    <property type="match status" value="1"/>
</dbReference>
<evidence type="ECO:0000256" key="3">
    <source>
        <dbReference type="ARBA" id="ARBA00022475"/>
    </source>
</evidence>
<keyword evidence="7" id="KW-0472">Membrane</keyword>
<evidence type="ECO:0000256" key="9">
    <source>
        <dbReference type="ARBA" id="ARBA00043982"/>
    </source>
</evidence>
<dbReference type="Gene3D" id="3.30.700.10">
    <property type="entry name" value="Glycoprotein, Type 4 Pilin"/>
    <property type="match status" value="1"/>
</dbReference>
<dbReference type="PRINTS" id="PR00813">
    <property type="entry name" value="BCTERIALGSPG"/>
</dbReference>
<keyword evidence="4" id="KW-0488">Methylation</keyword>
<keyword evidence="8" id="KW-0178">Competence</keyword>
<evidence type="ECO:0000256" key="6">
    <source>
        <dbReference type="ARBA" id="ARBA00022989"/>
    </source>
</evidence>
<dbReference type="RefSeq" id="WP_091632241.1">
    <property type="nucleotide sequence ID" value="NZ_FNYW01000002.1"/>
</dbReference>
<dbReference type="InterPro" id="IPR016940">
    <property type="entry name" value="ComGC"/>
</dbReference>
<keyword evidence="5" id="KW-0812">Transmembrane</keyword>